<reference evidence="4" key="2">
    <citation type="submission" date="2018-02" db="EMBL/GenBank/DDBJ databases">
        <title>The complete genome of bacterial strain SGAirxxxx.</title>
        <authorList>
            <person name="Schuster S.C."/>
        </authorList>
    </citation>
    <scope>NUCLEOTIDE SEQUENCE [LARGE SCALE GENOMIC DNA]</scope>
    <source>
        <strain evidence="4">SGAir0734</strain>
    </source>
</reference>
<dbReference type="EMBL" id="CP027303">
    <property type="protein sequence ID" value="AWO74983.1"/>
    <property type="molecule type" value="Genomic_DNA"/>
</dbReference>
<name>A0A2Z3NAQ1_GEOTH</name>
<dbReference type="AlphaFoldDB" id="A0A2Z3NAQ1"/>
<accession>A0A2Z3NAQ1</accession>
<dbReference type="EMBL" id="CP027303">
    <property type="protein sequence ID" value="AWO73874.1"/>
    <property type="molecule type" value="Genomic_DNA"/>
</dbReference>
<feature type="domain" description="Major tropism determinant N-terminal" evidence="1">
    <location>
        <begin position="7"/>
        <end position="37"/>
    </location>
</feature>
<dbReference type="Proteomes" id="UP000246996">
    <property type="component" value="Chromosome"/>
</dbReference>
<organism evidence="3 4">
    <name type="scientific">Geobacillus thermoleovorans</name>
    <name type="common">Bacillus thermoleovorans</name>
    <dbReference type="NCBI Taxonomy" id="33941"/>
    <lineage>
        <taxon>Bacteria</taxon>
        <taxon>Bacillati</taxon>
        <taxon>Bacillota</taxon>
        <taxon>Bacilli</taxon>
        <taxon>Bacillales</taxon>
        <taxon>Anoxybacillaceae</taxon>
        <taxon>Geobacillus</taxon>
        <taxon>Geobacillus thermoleovorans group</taxon>
    </lineage>
</organism>
<reference evidence="3" key="1">
    <citation type="journal article" date="2018" name="Genome Announc.">
        <title>Genome Sequence of Geobacillus thermoleovorans SGAir0734, Isolated from Singapore Air.</title>
        <authorList>
            <person name="Gaultier N.E."/>
            <person name="Junqueira A.C."/>
            <person name="Uchida A."/>
            <person name="Purbojati R.W."/>
            <person name="Houghton J.N."/>
            <person name="Chenard C."/>
            <person name="Wong A."/>
            <person name="Kolundzija S."/>
            <person name="Clare M.E."/>
            <person name="Kushwaha K.K."/>
            <person name="Panicker D."/>
            <person name="Putra A."/>
            <person name="Kee C."/>
            <person name="Premkrishnan B.N."/>
            <person name="Heinle C.E."/>
            <person name="Lim S.B."/>
            <person name="Vettath V.K."/>
            <person name="Drautz-Moses D.I."/>
            <person name="Schuster S.C."/>
        </authorList>
    </citation>
    <scope>NUCLEOTIDE SEQUENCE</scope>
    <source>
        <strain evidence="3">SGAir0734</strain>
    </source>
</reference>
<evidence type="ECO:0000313" key="2">
    <source>
        <dbReference type="EMBL" id="AWO73874.1"/>
    </source>
</evidence>
<protein>
    <submittedName>
        <fullName evidence="3">Phage tail protein</fullName>
    </submittedName>
</protein>
<sequence>MPRQVLIKIRRGTESQLPVLDVGELGFCTDTNKLYIGTPNGNQLLVAAQSVGDMLKSIYDTDYDGKVDAAETADSVPWSGVTGKPTTFPPSSHDHSRMVVDDTRNINLLPTDLTSREIRAEFKYRSTVGMPGSGTYCKVITLVGWTDDSGGAVHQVGFDDNGDIYIRRGTRSSGWGGWVKLAREADVMPKGPITWNQLKGV</sequence>
<evidence type="ECO:0000313" key="4">
    <source>
        <dbReference type="Proteomes" id="UP000246996"/>
    </source>
</evidence>
<dbReference type="RefSeq" id="WP_082218518.1">
    <property type="nucleotide sequence ID" value="NZ_CP027303.2"/>
</dbReference>
<dbReference type="InterPro" id="IPR041352">
    <property type="entry name" value="Mtd_N"/>
</dbReference>
<evidence type="ECO:0000259" key="1">
    <source>
        <dbReference type="Pfam" id="PF18454"/>
    </source>
</evidence>
<dbReference type="Pfam" id="PF18454">
    <property type="entry name" value="Mtd_N"/>
    <property type="match status" value="1"/>
</dbReference>
<evidence type="ECO:0000313" key="3">
    <source>
        <dbReference type="EMBL" id="AWO74983.1"/>
    </source>
</evidence>
<gene>
    <name evidence="2" type="ORF">C1N76_04335</name>
    <name evidence="3" type="ORF">C1N76_11075</name>
</gene>
<proteinExistence type="predicted"/>